<dbReference type="InterPro" id="IPR003395">
    <property type="entry name" value="RecF/RecN/SMC_N"/>
</dbReference>
<reference evidence="9" key="2">
    <citation type="submission" date="2020-09" db="EMBL/GenBank/DDBJ databases">
        <authorList>
            <person name="Sun Q."/>
            <person name="Kim S."/>
        </authorList>
    </citation>
    <scope>NUCLEOTIDE SEQUENCE</scope>
    <source>
        <strain evidence="9">KCTC 23224</strain>
    </source>
</reference>
<dbReference type="GO" id="GO:0006260">
    <property type="term" value="P:DNA replication"/>
    <property type="evidence" value="ECO:0007669"/>
    <property type="project" value="UniProtKB-UniRule"/>
</dbReference>
<protein>
    <recommendedName>
        <fullName evidence="6">Chromosome partition protein Smc</fullName>
    </recommendedName>
</protein>
<reference evidence="9" key="1">
    <citation type="journal article" date="2014" name="Int. J. Syst. Evol. Microbiol.">
        <title>Complete genome sequence of Corynebacterium casei LMG S-19264T (=DSM 44701T), isolated from a smear-ripened cheese.</title>
        <authorList>
            <consortium name="US DOE Joint Genome Institute (JGI-PGF)"/>
            <person name="Walter F."/>
            <person name="Albersmeier A."/>
            <person name="Kalinowski J."/>
            <person name="Ruckert C."/>
        </authorList>
    </citation>
    <scope>NUCLEOTIDE SEQUENCE</scope>
    <source>
        <strain evidence="9">KCTC 23224</strain>
    </source>
</reference>
<dbReference type="Pfam" id="PF02463">
    <property type="entry name" value="SMC_N"/>
    <property type="match status" value="1"/>
</dbReference>
<dbReference type="RefSeq" id="WP_189578204.1">
    <property type="nucleotide sequence ID" value="NZ_BMYF01000001.1"/>
</dbReference>
<evidence type="ECO:0000256" key="4">
    <source>
        <dbReference type="ARBA" id="ARBA00023054"/>
    </source>
</evidence>
<dbReference type="GO" id="GO:0005694">
    <property type="term" value="C:chromosome"/>
    <property type="evidence" value="ECO:0007669"/>
    <property type="project" value="InterPro"/>
</dbReference>
<evidence type="ECO:0000256" key="5">
    <source>
        <dbReference type="ARBA" id="ARBA00023125"/>
    </source>
</evidence>
<feature type="binding site" evidence="6">
    <location>
        <begin position="32"/>
        <end position="39"/>
    </location>
    <ligand>
        <name>ATP</name>
        <dbReference type="ChEBI" id="CHEBI:30616"/>
    </ligand>
</feature>
<evidence type="ECO:0000256" key="1">
    <source>
        <dbReference type="ARBA" id="ARBA00022490"/>
    </source>
</evidence>
<evidence type="ECO:0000256" key="3">
    <source>
        <dbReference type="ARBA" id="ARBA00022840"/>
    </source>
</evidence>
<evidence type="ECO:0000256" key="7">
    <source>
        <dbReference type="SAM" id="MobiDB-lite"/>
    </source>
</evidence>
<comment type="function">
    <text evidence="6">Required for chromosome condensation and partitioning.</text>
</comment>
<keyword evidence="1 6" id="KW-0963">Cytoplasm</keyword>
<comment type="subunit">
    <text evidence="6">Homodimer.</text>
</comment>
<dbReference type="GO" id="GO:0007059">
    <property type="term" value="P:chromosome segregation"/>
    <property type="evidence" value="ECO:0007669"/>
    <property type="project" value="UniProtKB-UniRule"/>
</dbReference>
<dbReference type="InterPro" id="IPR011890">
    <property type="entry name" value="SMC_prok"/>
</dbReference>
<dbReference type="InterPro" id="IPR024704">
    <property type="entry name" value="SMC"/>
</dbReference>
<feature type="coiled-coil region" evidence="6">
    <location>
        <begin position="174"/>
        <end position="208"/>
    </location>
</feature>
<keyword evidence="5 6" id="KW-0238">DNA-binding</keyword>
<dbReference type="GO" id="GO:0016887">
    <property type="term" value="F:ATP hydrolysis activity"/>
    <property type="evidence" value="ECO:0007669"/>
    <property type="project" value="InterPro"/>
</dbReference>
<comment type="caution">
    <text evidence="9">The sequence shown here is derived from an EMBL/GenBank/DDBJ whole genome shotgun (WGS) entry which is preliminary data.</text>
</comment>
<sequence>MLLSKLEIKGFKSFGDRMVIHFDKGITGVVGPNGCGKSNVVDAIRWVLGEQKTRMLRSDKMENVIFNGTKNRKPTNMAEVSLTFENTKNLLPTEYTHVTITRRYYRSGESEYLLNGVTCRLKDITNLFMDTGINSNSYAIIELKMIDELLNDKNNSRRDLFEEAAGISKFKTRKKETMRKLEDTDADLDRVEDILYEIGKNLKSLEKQAKQTAKYFEIKAEYKEASINLAKKSVQKYQDQLIALHGKIVTENDQKRGIHTQITSLEARLEQLKTDLIQKEKLLSSRQKTLNEHVNKIRQFESDKKIKNERLRFLEDRAQKLREQIDADRKSNDRAGFSIRSLEQEKESSEKQLAEKTIVIDELKQDYEQQKRAQHQIQEEQKENVRLHSTKKERVYQLSKEQEIKQIQLSTLKQELEKTAVDDTTQESSLLEFEDKIQTLKEELDERLSTLHGLKTKEEEHLQKLEEGNRILDMIREEVTQVSRKLDAKQNEFNLTKSLVENLEGFPEAIKFLKKNSDWAKDTPLLSDVLTTDERYRVTVENYLETYMNYYVVDTEQQALTAVNLLSDAAKGKANFFVLEHFKNFQSSQTKLFSNAIPATEIIEYDEKYAKLIAFILDDVYIVQGDYKDFPVGQDAIFLSESGKYTKKRFSLSGGSVGLFEGKRIGRAKNLEKLEKEIKELNKKLSSIRANLDNKVSDMIKLKEVSYRNRIEALQNEINELNQQYVSIRTKKEQLAELLNSNANKREDILERIENLEISLATLTPDLIDERAALDELTLVLEEMEIHLSEETAKLSEKSTFFNQENILYHQQLNKVSSLTQEIEFKQAAFESSKDRIEKSQGELSHIDSEIRGLLENNEIKDDELIELYAEKESIDQGVIEAEKEYYACRGDIDLIDKQIRELQKSKENFETVIHQLEQSMNEVKLKLASMKERLEVEFEIDLEKLMEENPQVAEAFVDIPEQELRQMVGKNRERLEKIGPINPMAMEAYDEINERHTFITAQKDDLLVAKASLVETIEEIEKVAQETFLNAFSAIKTNFIKVFRSLFTEEDQCDLILVDPERPLESTIEIIAKPKGKRPLTINQLSGGEKTLTATSLLFAIYLLKPAPFCIFDEVDAPLDDANIDKFNNIIQNFSKESQFIIVTHNKRTMASTDIIYGITMIEAGVSRVVPVDLRELT</sequence>
<feature type="region of interest" description="Disordered" evidence="7">
    <location>
        <begin position="324"/>
        <end position="348"/>
    </location>
</feature>
<dbReference type="SUPFAM" id="SSF52540">
    <property type="entry name" value="P-loop containing nucleoside triphosphate hydrolases"/>
    <property type="match status" value="1"/>
</dbReference>
<dbReference type="CDD" id="cd03278">
    <property type="entry name" value="ABC_SMC_barmotin"/>
    <property type="match status" value="1"/>
</dbReference>
<dbReference type="NCBIfam" id="TIGR02168">
    <property type="entry name" value="SMC_prok_B"/>
    <property type="match status" value="1"/>
</dbReference>
<dbReference type="Proteomes" id="UP000642809">
    <property type="component" value="Unassembled WGS sequence"/>
</dbReference>
<feature type="domain" description="SMC hinge" evidence="8">
    <location>
        <begin position="520"/>
        <end position="637"/>
    </location>
</feature>
<comment type="subcellular location">
    <subcellularLocation>
        <location evidence="6">Cytoplasm</location>
    </subcellularLocation>
</comment>
<accession>A0A8J3CV22</accession>
<dbReference type="InterPro" id="IPR027417">
    <property type="entry name" value="P-loop_NTPase"/>
</dbReference>
<feature type="coiled-coil region" evidence="6">
    <location>
        <begin position="893"/>
        <end position="934"/>
    </location>
</feature>
<dbReference type="GO" id="GO:0003677">
    <property type="term" value="F:DNA binding"/>
    <property type="evidence" value="ECO:0007669"/>
    <property type="project" value="UniProtKB-UniRule"/>
</dbReference>
<dbReference type="PANTHER" id="PTHR43977">
    <property type="entry name" value="STRUCTURAL MAINTENANCE OF CHROMOSOMES PROTEIN 3"/>
    <property type="match status" value="1"/>
</dbReference>
<comment type="similarity">
    <text evidence="6">Belongs to the SMC family.</text>
</comment>
<dbReference type="Pfam" id="PF06470">
    <property type="entry name" value="SMC_hinge"/>
    <property type="match status" value="1"/>
</dbReference>
<comment type="domain">
    <text evidence="6">Contains large globular domains required for ATP hydrolysis at each terminus and a third globular domain forming a flexible hinge near the middle of the molecule. These domains are separated by coiled-coil structures.</text>
</comment>
<evidence type="ECO:0000256" key="6">
    <source>
        <dbReference type="HAMAP-Rule" id="MF_01894"/>
    </source>
</evidence>
<dbReference type="GO" id="GO:0030261">
    <property type="term" value="P:chromosome condensation"/>
    <property type="evidence" value="ECO:0007669"/>
    <property type="project" value="InterPro"/>
</dbReference>
<keyword evidence="2 6" id="KW-0547">Nucleotide-binding</keyword>
<feature type="coiled-coil region" evidence="6">
    <location>
        <begin position="664"/>
        <end position="748"/>
    </location>
</feature>
<dbReference type="SUPFAM" id="SSF75553">
    <property type="entry name" value="Smc hinge domain"/>
    <property type="match status" value="1"/>
</dbReference>
<dbReference type="AlphaFoldDB" id="A0A8J3CV22"/>
<keyword evidence="10" id="KW-1185">Reference proteome</keyword>
<dbReference type="PIRSF" id="PIRSF005719">
    <property type="entry name" value="SMC"/>
    <property type="match status" value="1"/>
</dbReference>
<dbReference type="GO" id="GO:0005737">
    <property type="term" value="C:cytoplasm"/>
    <property type="evidence" value="ECO:0007669"/>
    <property type="project" value="UniProtKB-SubCell"/>
</dbReference>
<evidence type="ECO:0000259" key="8">
    <source>
        <dbReference type="SMART" id="SM00968"/>
    </source>
</evidence>
<keyword evidence="4 6" id="KW-0175">Coiled coil</keyword>
<dbReference type="InterPro" id="IPR036277">
    <property type="entry name" value="SMC_hinge_sf"/>
</dbReference>
<dbReference type="EMBL" id="BMYF01000001">
    <property type="protein sequence ID" value="GHB23656.1"/>
    <property type="molecule type" value="Genomic_DNA"/>
</dbReference>
<dbReference type="Gene3D" id="3.40.50.300">
    <property type="entry name" value="P-loop containing nucleotide triphosphate hydrolases"/>
    <property type="match status" value="2"/>
</dbReference>
<dbReference type="HAMAP" id="MF_01894">
    <property type="entry name" value="Smc_prok"/>
    <property type="match status" value="1"/>
</dbReference>
<proteinExistence type="inferred from homology"/>
<dbReference type="GO" id="GO:0007062">
    <property type="term" value="P:sister chromatid cohesion"/>
    <property type="evidence" value="ECO:0007669"/>
    <property type="project" value="InterPro"/>
</dbReference>
<evidence type="ECO:0000256" key="2">
    <source>
        <dbReference type="ARBA" id="ARBA00022741"/>
    </source>
</evidence>
<organism evidence="9 10">
    <name type="scientific">Mongoliitalea lutea</name>
    <dbReference type="NCBI Taxonomy" id="849756"/>
    <lineage>
        <taxon>Bacteria</taxon>
        <taxon>Pseudomonadati</taxon>
        <taxon>Bacteroidota</taxon>
        <taxon>Cytophagia</taxon>
        <taxon>Cytophagales</taxon>
        <taxon>Cyclobacteriaceae</taxon>
        <taxon>Mongoliitalea</taxon>
    </lineage>
</organism>
<dbReference type="InterPro" id="IPR010935">
    <property type="entry name" value="SMC_hinge"/>
</dbReference>
<evidence type="ECO:0000313" key="10">
    <source>
        <dbReference type="Proteomes" id="UP000642809"/>
    </source>
</evidence>
<dbReference type="Gene3D" id="1.20.1060.20">
    <property type="match status" value="1"/>
</dbReference>
<gene>
    <name evidence="6 9" type="primary">smc</name>
    <name evidence="9" type="ORF">GCM10008106_00250</name>
</gene>
<name>A0A8J3CV22_9BACT</name>
<dbReference type="GO" id="GO:0005524">
    <property type="term" value="F:ATP binding"/>
    <property type="evidence" value="ECO:0007669"/>
    <property type="project" value="UniProtKB-UniRule"/>
</dbReference>
<evidence type="ECO:0000313" key="9">
    <source>
        <dbReference type="EMBL" id="GHB23656.1"/>
    </source>
</evidence>
<keyword evidence="3 6" id="KW-0067">ATP-binding</keyword>
<feature type="compositionally biased region" description="Basic and acidic residues" evidence="7">
    <location>
        <begin position="324"/>
        <end position="333"/>
    </location>
</feature>
<feature type="coiled-coil region" evidence="6">
    <location>
        <begin position="430"/>
        <end position="492"/>
    </location>
</feature>
<dbReference type="SMART" id="SM00968">
    <property type="entry name" value="SMC_hinge"/>
    <property type="match status" value="1"/>
</dbReference>